<organism evidence="1">
    <name type="scientific">Bifidobacterium longum subsp. infantis CCUG 52486</name>
    <dbReference type="NCBI Taxonomy" id="537937"/>
    <lineage>
        <taxon>Bacteria</taxon>
        <taxon>Bacillati</taxon>
        <taxon>Actinomycetota</taxon>
        <taxon>Actinomycetes</taxon>
        <taxon>Bifidobacteriales</taxon>
        <taxon>Bifidobacteriaceae</taxon>
        <taxon>Bifidobacterium</taxon>
    </lineage>
</organism>
<protein>
    <submittedName>
        <fullName evidence="1">Uncharacterized protein</fullName>
    </submittedName>
</protein>
<evidence type="ECO:0000313" key="1">
    <source>
        <dbReference type="EMBL" id="EEQ55214.1"/>
    </source>
</evidence>
<name>C5EB39_BIFLI</name>
<accession>C5EB39</accession>
<dbReference type="EMBL" id="DS990239">
    <property type="protein sequence ID" value="EEQ55214.1"/>
    <property type="molecule type" value="Genomic_DNA"/>
</dbReference>
<sequence length="87" mass="10180">MNGESRGRCRLRDECGMQREFQRFSSIIPQHFLRVIMAQHGKWRNPAILIINDVGCYVRQTIDLDGIPQYCGTSRKKWPDLCVIPQM</sequence>
<proteinExistence type="predicted"/>
<dbReference type="HOGENOM" id="CLU_2477113_0_0_11"/>
<dbReference type="Proteomes" id="UP000005084">
    <property type="component" value="Unassembled WGS sequence"/>
</dbReference>
<reference evidence="1" key="1">
    <citation type="submission" date="2008-08" db="EMBL/GenBank/DDBJ databases">
        <title>Annotation of Bifidobacterium longum subsp. infantis CCUG 52486.</title>
        <authorList>
            <consortium name="The Broad Institute Genome Sequencing Platform"/>
            <person name="Gougoulias C."/>
            <person name="Tuohy K.M."/>
            <person name="Gibson G.R."/>
            <person name="Ward D."/>
            <person name="Mehta T."/>
            <person name="Young S."/>
            <person name="Jaffe D."/>
            <person name="Gnerre S."/>
            <person name="Berlin A."/>
            <person name="Heiman D."/>
            <person name="Hepburn T."/>
            <person name="Shea T."/>
            <person name="Sykes S."/>
            <person name="Alvarado L."/>
            <person name="Kodira C."/>
            <person name="Borodovsky M."/>
            <person name="Lander E."/>
            <person name="Galagan J."/>
            <person name="Nusbaum C."/>
            <person name="Birren B."/>
        </authorList>
    </citation>
    <scope>NUCLEOTIDE SEQUENCE [LARGE SCALE GENOMIC DNA]</scope>
    <source>
        <strain evidence="1">CCUG 52486</strain>
    </source>
</reference>
<gene>
    <name evidence="1" type="ORF">BLIG_01165</name>
</gene>
<dbReference type="AlphaFoldDB" id="C5EB39"/>